<dbReference type="AlphaFoldDB" id="A0ABD7ST53"/>
<gene>
    <name evidence="2" type="ORF">FXF03_00680</name>
</gene>
<comment type="caution">
    <text evidence="2">The sequence shown here is derived from an EMBL/GenBank/DDBJ whole genome shotgun (WGS) entry which is preliminary data.</text>
</comment>
<feature type="chain" id="PRO_5044772663" description="Toxin co-regulated pilus biosynthesis protein Q C-terminal domain-containing protein" evidence="1">
    <location>
        <begin position="20"/>
        <end position="117"/>
    </location>
</feature>
<proteinExistence type="predicted"/>
<protein>
    <recommendedName>
        <fullName evidence="4">Toxin co-regulated pilus biosynthesis protein Q C-terminal domain-containing protein</fullName>
    </recommendedName>
</protein>
<dbReference type="EMBL" id="VSIJ01000002">
    <property type="protein sequence ID" value="TXX67516.1"/>
    <property type="molecule type" value="Genomic_DNA"/>
</dbReference>
<keyword evidence="1" id="KW-0732">Signal</keyword>
<dbReference type="RefSeq" id="WP_002039258.1">
    <property type="nucleotide sequence ID" value="NZ_CP090388.1"/>
</dbReference>
<evidence type="ECO:0000313" key="3">
    <source>
        <dbReference type="Proteomes" id="UP000323819"/>
    </source>
</evidence>
<evidence type="ECO:0000256" key="1">
    <source>
        <dbReference type="SAM" id="SignalP"/>
    </source>
</evidence>
<evidence type="ECO:0008006" key="4">
    <source>
        <dbReference type="Google" id="ProtNLM"/>
    </source>
</evidence>
<name>A0ABD7ST53_VIBCL</name>
<organism evidence="2 3">
    <name type="scientific">Vibrio cholerae</name>
    <dbReference type="NCBI Taxonomy" id="666"/>
    <lineage>
        <taxon>Bacteria</taxon>
        <taxon>Pseudomonadati</taxon>
        <taxon>Pseudomonadota</taxon>
        <taxon>Gammaproteobacteria</taxon>
        <taxon>Vibrionales</taxon>
        <taxon>Vibrionaceae</taxon>
        <taxon>Vibrio</taxon>
    </lineage>
</organism>
<reference evidence="2 3" key="1">
    <citation type="submission" date="2019-06" db="EMBL/GenBank/DDBJ databases">
        <title>Vibrio cholerae phylogeny based on whole-genome sequencing reveals genetic diversity and population strucutre.</title>
        <authorList>
            <person name="Zhiqiu Y."/>
            <person name="Bin L."/>
            <person name="Lingyan J."/>
        </authorList>
    </citation>
    <scope>NUCLEOTIDE SEQUENCE [LARGE SCALE GENOMIC DNA]</scope>
    <source>
        <strain evidence="2 3">N2814</strain>
    </source>
</reference>
<evidence type="ECO:0000313" key="2">
    <source>
        <dbReference type="EMBL" id="TXX67516.1"/>
    </source>
</evidence>
<feature type="signal peptide" evidence="1">
    <location>
        <begin position="1"/>
        <end position="19"/>
    </location>
</feature>
<sequence>MKKTLLVLMLSALSGTAIAEKLPTLDPLDTTVRTVFPNQITTAGEAVKWLVEPLGYYVVTDYPAPATASQLLSQPLPDKAKIHRTMPVLHAVQLIIGEDNTIIVDKTNLLMTFSRGH</sequence>
<accession>A0ABD7ST53</accession>
<dbReference type="Proteomes" id="UP000323819">
    <property type="component" value="Unassembled WGS sequence"/>
</dbReference>